<organism evidence="1 2">
    <name type="scientific">Opisthorchis viverrini</name>
    <name type="common">Southeast Asian liver fluke</name>
    <dbReference type="NCBI Taxonomy" id="6198"/>
    <lineage>
        <taxon>Eukaryota</taxon>
        <taxon>Metazoa</taxon>
        <taxon>Spiralia</taxon>
        <taxon>Lophotrochozoa</taxon>
        <taxon>Platyhelminthes</taxon>
        <taxon>Trematoda</taxon>
        <taxon>Digenea</taxon>
        <taxon>Opisthorchiida</taxon>
        <taxon>Opisthorchiata</taxon>
        <taxon>Opisthorchiidae</taxon>
        <taxon>Opisthorchis</taxon>
    </lineage>
</organism>
<dbReference type="GeneID" id="20319583"/>
<keyword evidence="2" id="KW-1185">Reference proteome</keyword>
<evidence type="ECO:0000313" key="2">
    <source>
        <dbReference type="Proteomes" id="UP000054324"/>
    </source>
</evidence>
<dbReference type="AlphaFoldDB" id="A0A075AFC6"/>
<accession>A0A075AFC6</accession>
<proteinExistence type="predicted"/>
<sequence length="306" mass="33439">MIFPPGLERPEQPLRTYVTCGVGATSASLSMVEFTMLWCAPYYYTDQKPDRCASRTSKGFQCLNTDFFGELPESGGNTGSVILNTTMAHLTTVQLQKRLPALDSTEILQNECLTFNPYRSTKAVTHNRVIRHVQPTSPTQLAGQEQRTYHVARMIIEVGIGYGQIFGVGHSEVYCTGSGYIQYDQTVSNEAQIGEQHIGASLADADDANPATLVRFEFTRINFVSNWLRSHIGTSPSRFRSPVNGYSSKASLTKSDGLAPIGRPGEGRGGSCSFGFTLGYQMVARTAPFQPNAVPPGSFAWLKVTV</sequence>
<dbReference type="KEGG" id="ovi:T265_05401"/>
<name>A0A075AFC6_OPIVI</name>
<dbReference type="RefSeq" id="XP_009168663.1">
    <property type="nucleotide sequence ID" value="XM_009170399.1"/>
</dbReference>
<evidence type="ECO:0000313" key="1">
    <source>
        <dbReference type="EMBL" id="KER27584.1"/>
    </source>
</evidence>
<protein>
    <submittedName>
        <fullName evidence="1">Uncharacterized protein</fullName>
    </submittedName>
</protein>
<gene>
    <name evidence="1" type="ORF">T265_05401</name>
</gene>
<dbReference type="EMBL" id="KL596719">
    <property type="protein sequence ID" value="KER27584.1"/>
    <property type="molecule type" value="Genomic_DNA"/>
</dbReference>
<reference evidence="1 2" key="1">
    <citation type="submission" date="2013-11" db="EMBL/GenBank/DDBJ databases">
        <title>Opisthorchis viverrini - life in the bile duct.</title>
        <authorList>
            <person name="Young N.D."/>
            <person name="Nagarajan N."/>
            <person name="Lin S.J."/>
            <person name="Korhonen P.K."/>
            <person name="Jex A.R."/>
            <person name="Hall R.S."/>
            <person name="Safavi-Hemami H."/>
            <person name="Kaewkong W."/>
            <person name="Bertrand D."/>
            <person name="Gao S."/>
            <person name="Seet Q."/>
            <person name="Wongkham S."/>
            <person name="Teh B.T."/>
            <person name="Wongkham C."/>
            <person name="Intapan P.M."/>
            <person name="Maleewong W."/>
            <person name="Yang X."/>
            <person name="Hu M."/>
            <person name="Wang Z."/>
            <person name="Hofmann A."/>
            <person name="Sternberg P.W."/>
            <person name="Tan P."/>
            <person name="Wang J."/>
            <person name="Gasser R.B."/>
        </authorList>
    </citation>
    <scope>NUCLEOTIDE SEQUENCE [LARGE SCALE GENOMIC DNA]</scope>
</reference>
<dbReference type="CTD" id="20319583"/>
<dbReference type="Proteomes" id="UP000054324">
    <property type="component" value="Unassembled WGS sequence"/>
</dbReference>